<accession>A0A7R8V6L0</accession>
<dbReference type="AlphaFoldDB" id="A0A7R8V6L0"/>
<sequence>MIPLSQQTLVIEKINSEMGYVEIKTDEIELVSNFDIVLHIIHPKDILDLVTKIELTINSIKPNINKNLATYQIESIKSCIRTLIPHKSKRGLINLGGTAMNWIFGTMDNDDRRNIEKHLTTIDQNTHNLIQNLNQQIKINNNFNKTLNLIRNAVESDRLAISNKINSITVAEERNFWQNLFLEQMIKLDLIKRQIETIQETISSARTGILFSNILTIEEIKNYDIDFNKLSNIKLGVAKYINDSIVLAIKIPTKTIKLDKKLLIPIATSDGKQIDQEPEYIIEFNNKTYYYQEAKSLKELFPSKNCIVKNNCKFIKSAQDELIEIGNDIVILNNMNNVKLNSSCDSRKTILAGNYFINFRNCTLQINDRIFSNKIVKYIKLELEIQEKVLKATEYYNNIIHDTTQYKPVGLINKEKLYEKLKSTKCKWINYQNRKREKQPEIEQKDIYIKNYTNESHKEQPKFRKVDVIKCKNVEILLVKNNRIRNKIHPERIKE</sequence>
<keyword evidence="2" id="KW-1185">Reference proteome</keyword>
<reference evidence="1 2" key="1">
    <citation type="submission" date="2020-11" db="EMBL/GenBank/DDBJ databases">
        <authorList>
            <person name="Wallbank WR R."/>
            <person name="Pardo Diaz C."/>
            <person name="Kozak K."/>
            <person name="Martin S."/>
            <person name="Jiggins C."/>
            <person name="Moest M."/>
            <person name="Warren A I."/>
            <person name="Generalovic N T."/>
            <person name="Byers J.R.P. K."/>
            <person name="Montejo-Kovacevich G."/>
            <person name="Yen C E."/>
        </authorList>
    </citation>
    <scope>NUCLEOTIDE SEQUENCE [LARGE SCALE GENOMIC DNA]</scope>
</reference>
<protein>
    <submittedName>
        <fullName evidence="1">Uncharacterized protein</fullName>
    </submittedName>
</protein>
<organism evidence="1 2">
    <name type="scientific">Hermetia illucens</name>
    <name type="common">Black soldier fly</name>
    <dbReference type="NCBI Taxonomy" id="343691"/>
    <lineage>
        <taxon>Eukaryota</taxon>
        <taxon>Metazoa</taxon>
        <taxon>Ecdysozoa</taxon>
        <taxon>Arthropoda</taxon>
        <taxon>Hexapoda</taxon>
        <taxon>Insecta</taxon>
        <taxon>Pterygota</taxon>
        <taxon>Neoptera</taxon>
        <taxon>Endopterygota</taxon>
        <taxon>Diptera</taxon>
        <taxon>Brachycera</taxon>
        <taxon>Stratiomyomorpha</taxon>
        <taxon>Stratiomyidae</taxon>
        <taxon>Hermetiinae</taxon>
        <taxon>Hermetia</taxon>
    </lineage>
</organism>
<gene>
    <name evidence="1" type="ORF">HERILL_LOCUS16118</name>
</gene>
<dbReference type="Proteomes" id="UP000594454">
    <property type="component" value="Chromosome 7"/>
</dbReference>
<dbReference type="OrthoDB" id="1939479at2759"/>
<proteinExistence type="predicted"/>
<name>A0A7R8V6L0_HERIL</name>
<evidence type="ECO:0000313" key="1">
    <source>
        <dbReference type="EMBL" id="CAD7093860.1"/>
    </source>
</evidence>
<dbReference type="EMBL" id="LR899015">
    <property type="protein sequence ID" value="CAD7093860.1"/>
    <property type="molecule type" value="Genomic_DNA"/>
</dbReference>
<evidence type="ECO:0000313" key="2">
    <source>
        <dbReference type="Proteomes" id="UP000594454"/>
    </source>
</evidence>
<dbReference type="InParanoid" id="A0A7R8V6L0"/>